<keyword evidence="2" id="KW-0408">Iron</keyword>
<proteinExistence type="inferred from homology"/>
<dbReference type="SUPFAM" id="SSF48264">
    <property type="entry name" value="Cytochrome P450"/>
    <property type="match status" value="1"/>
</dbReference>
<comment type="caution">
    <text evidence="3">The sequence shown here is derived from an EMBL/GenBank/DDBJ whole genome shotgun (WGS) entry which is preliminary data.</text>
</comment>
<sequence length="406" mass="45817">MAFAFPEPIIPAHVPADLVRSFPFIFGTTTEQDPFNDLAAAVHEGPAIIYAPHAYPGGTPAWVPRRTEDLRAIYFDTEHFSSNDFSPFAKLVGETWTNSPAELDPPDHGPFRTMINPVFTPKAVAALEGRIRAYAIEYVDSFATKGACEFMGDFAFEFPIRVFMELMGLPRERMGQFLDWEMNLLHNHDLAKIAAATRSVVDYLREEIEERRANPREDLITFGVQAQKQGARLTDDELVGFTFNLFIGGLDTVSTNIGLHFWHLATHREDQAALRADPTKIPNAIEEMMRAYGAVTTFRTCKKEITINDVTFLPGDKVAMSTTLAGRDPAEFADPAIVRFDRRPRHVSFGFGPHICVGMHLARREMRIAMEEFLARIPDFRVADEHRVRCHLGMIQPVELPLVWQA</sequence>
<gene>
    <name evidence="3" type="ORF">FOY91_01890</name>
</gene>
<keyword evidence="2" id="KW-0560">Oxidoreductase</keyword>
<dbReference type="InterPro" id="IPR002397">
    <property type="entry name" value="Cyt_P450_B"/>
</dbReference>
<dbReference type="RefSeq" id="WP_145147554.1">
    <property type="nucleotide sequence ID" value="NZ_VNIM01000004.1"/>
</dbReference>
<name>A0A558RCM7_9SPHN</name>
<dbReference type="EMBL" id="VNIM01000004">
    <property type="protein sequence ID" value="TVV77104.1"/>
    <property type="molecule type" value="Genomic_DNA"/>
</dbReference>
<keyword evidence="4" id="KW-1185">Reference proteome</keyword>
<dbReference type="InterPro" id="IPR017972">
    <property type="entry name" value="Cyt_P450_CS"/>
</dbReference>
<dbReference type="Gene3D" id="1.10.630.10">
    <property type="entry name" value="Cytochrome P450"/>
    <property type="match status" value="1"/>
</dbReference>
<comment type="similarity">
    <text evidence="1 2">Belongs to the cytochrome P450 family.</text>
</comment>
<dbReference type="InterPro" id="IPR036396">
    <property type="entry name" value="Cyt_P450_sf"/>
</dbReference>
<keyword evidence="2" id="KW-0503">Monooxygenase</keyword>
<dbReference type="InterPro" id="IPR001128">
    <property type="entry name" value="Cyt_P450"/>
</dbReference>
<keyword evidence="2" id="KW-0479">Metal-binding</keyword>
<dbReference type="Proteomes" id="UP000318681">
    <property type="component" value="Unassembled WGS sequence"/>
</dbReference>
<dbReference type="GO" id="GO:0004497">
    <property type="term" value="F:monooxygenase activity"/>
    <property type="evidence" value="ECO:0007669"/>
    <property type="project" value="UniProtKB-KW"/>
</dbReference>
<dbReference type="GO" id="GO:0005506">
    <property type="term" value="F:iron ion binding"/>
    <property type="evidence" value="ECO:0007669"/>
    <property type="project" value="InterPro"/>
</dbReference>
<dbReference type="PANTHER" id="PTHR46696">
    <property type="entry name" value="P450, PUTATIVE (EUROFUNG)-RELATED"/>
    <property type="match status" value="1"/>
</dbReference>
<evidence type="ECO:0000313" key="4">
    <source>
        <dbReference type="Proteomes" id="UP000318681"/>
    </source>
</evidence>
<dbReference type="GO" id="GO:0016705">
    <property type="term" value="F:oxidoreductase activity, acting on paired donors, with incorporation or reduction of molecular oxygen"/>
    <property type="evidence" value="ECO:0007669"/>
    <property type="project" value="InterPro"/>
</dbReference>
<evidence type="ECO:0000256" key="1">
    <source>
        <dbReference type="ARBA" id="ARBA00010617"/>
    </source>
</evidence>
<dbReference type="OrthoDB" id="5522954at2"/>
<dbReference type="PRINTS" id="PR00359">
    <property type="entry name" value="BP450"/>
</dbReference>
<accession>A0A558RCM7</accession>
<dbReference type="AlphaFoldDB" id="A0A558RCM7"/>
<dbReference type="CDD" id="cd11035">
    <property type="entry name" value="P450cam-like"/>
    <property type="match status" value="1"/>
</dbReference>
<protein>
    <submittedName>
        <fullName evidence="3">Cytochrome P450</fullName>
    </submittedName>
</protein>
<dbReference type="PANTHER" id="PTHR46696:SF6">
    <property type="entry name" value="P450, PUTATIVE (EUROFUNG)-RELATED"/>
    <property type="match status" value="1"/>
</dbReference>
<organism evidence="3 4">
    <name type="scientific">Alterirhizorhabdus solaris</name>
    <dbReference type="NCBI Taxonomy" id="2529389"/>
    <lineage>
        <taxon>Bacteria</taxon>
        <taxon>Pseudomonadati</taxon>
        <taxon>Pseudomonadota</taxon>
        <taxon>Alphaproteobacteria</taxon>
        <taxon>Sphingomonadales</taxon>
        <taxon>Rhizorhabdaceae</taxon>
        <taxon>Alterirhizorhabdus</taxon>
    </lineage>
</organism>
<dbReference type="PROSITE" id="PS00086">
    <property type="entry name" value="CYTOCHROME_P450"/>
    <property type="match status" value="1"/>
</dbReference>
<evidence type="ECO:0000256" key="2">
    <source>
        <dbReference type="RuleBase" id="RU000461"/>
    </source>
</evidence>
<evidence type="ECO:0000313" key="3">
    <source>
        <dbReference type="EMBL" id="TVV77104.1"/>
    </source>
</evidence>
<reference evidence="3 4" key="1">
    <citation type="submission" date="2019-07" db="EMBL/GenBank/DDBJ databases">
        <title>Sphingomonas solaris sp. nov., isolated from a solar panel from Boston, Massachusetts.</title>
        <authorList>
            <person name="Tanner K."/>
            <person name="Pascual J."/>
            <person name="Mancuso C."/>
            <person name="Pereto J."/>
            <person name="Khalil A."/>
            <person name="Vilanova C."/>
        </authorList>
    </citation>
    <scope>NUCLEOTIDE SEQUENCE [LARGE SCALE GENOMIC DNA]</scope>
    <source>
        <strain evidence="3 4">R4DWN</strain>
    </source>
</reference>
<dbReference type="PRINTS" id="PR00385">
    <property type="entry name" value="P450"/>
</dbReference>
<dbReference type="Pfam" id="PF00067">
    <property type="entry name" value="p450"/>
    <property type="match status" value="1"/>
</dbReference>
<dbReference type="GO" id="GO:0020037">
    <property type="term" value="F:heme binding"/>
    <property type="evidence" value="ECO:0007669"/>
    <property type="project" value="InterPro"/>
</dbReference>
<keyword evidence="2" id="KW-0349">Heme</keyword>